<accession>A0A5B7GU42</accession>
<dbReference type="AlphaFoldDB" id="A0A5B7GU42"/>
<proteinExistence type="predicted"/>
<protein>
    <submittedName>
        <fullName evidence="2">Uncharacterized protein</fullName>
    </submittedName>
</protein>
<dbReference type="Proteomes" id="UP000324222">
    <property type="component" value="Unassembled WGS sequence"/>
</dbReference>
<dbReference type="EMBL" id="VSRR010021231">
    <property type="protein sequence ID" value="MPC63761.1"/>
    <property type="molecule type" value="Genomic_DNA"/>
</dbReference>
<keyword evidence="3" id="KW-1185">Reference proteome</keyword>
<gene>
    <name evidence="2" type="ORF">E2C01_057864</name>
</gene>
<name>A0A5B7GU42_PORTR</name>
<evidence type="ECO:0000256" key="1">
    <source>
        <dbReference type="SAM" id="MobiDB-lite"/>
    </source>
</evidence>
<comment type="caution">
    <text evidence="2">The sequence shown here is derived from an EMBL/GenBank/DDBJ whole genome shotgun (WGS) entry which is preliminary data.</text>
</comment>
<organism evidence="2 3">
    <name type="scientific">Portunus trituberculatus</name>
    <name type="common">Swimming crab</name>
    <name type="synonym">Neptunus trituberculatus</name>
    <dbReference type="NCBI Taxonomy" id="210409"/>
    <lineage>
        <taxon>Eukaryota</taxon>
        <taxon>Metazoa</taxon>
        <taxon>Ecdysozoa</taxon>
        <taxon>Arthropoda</taxon>
        <taxon>Crustacea</taxon>
        <taxon>Multicrustacea</taxon>
        <taxon>Malacostraca</taxon>
        <taxon>Eumalacostraca</taxon>
        <taxon>Eucarida</taxon>
        <taxon>Decapoda</taxon>
        <taxon>Pleocyemata</taxon>
        <taxon>Brachyura</taxon>
        <taxon>Eubrachyura</taxon>
        <taxon>Portunoidea</taxon>
        <taxon>Portunidae</taxon>
        <taxon>Portuninae</taxon>
        <taxon>Portunus</taxon>
    </lineage>
</organism>
<evidence type="ECO:0000313" key="2">
    <source>
        <dbReference type="EMBL" id="MPC63761.1"/>
    </source>
</evidence>
<reference evidence="2 3" key="1">
    <citation type="submission" date="2019-05" db="EMBL/GenBank/DDBJ databases">
        <title>Another draft genome of Portunus trituberculatus and its Hox gene families provides insights of decapod evolution.</title>
        <authorList>
            <person name="Jeong J.-H."/>
            <person name="Song I."/>
            <person name="Kim S."/>
            <person name="Choi T."/>
            <person name="Kim D."/>
            <person name="Ryu S."/>
            <person name="Kim W."/>
        </authorList>
    </citation>
    <scope>NUCLEOTIDE SEQUENCE [LARGE SCALE GENOMIC DNA]</scope>
    <source>
        <tissue evidence="2">Muscle</tissue>
    </source>
</reference>
<feature type="region of interest" description="Disordered" evidence="1">
    <location>
        <begin position="1"/>
        <end position="55"/>
    </location>
</feature>
<sequence length="89" mass="9614">MVRQAPDSSFLGPPPLQDHRDCRSGPFSEGPLYPWPRSFPGLPQDTLNGTDQEPGGLDFRLVLSDMLSTPLRLPVGESGASCIAGKLHQ</sequence>
<evidence type="ECO:0000313" key="3">
    <source>
        <dbReference type="Proteomes" id="UP000324222"/>
    </source>
</evidence>